<feature type="region of interest" description="Disordered" evidence="1">
    <location>
        <begin position="1"/>
        <end position="28"/>
    </location>
</feature>
<accession>A0A915JKN0</accession>
<dbReference type="Proteomes" id="UP000887565">
    <property type="component" value="Unplaced"/>
</dbReference>
<reference evidence="3" key="1">
    <citation type="submission" date="2022-11" db="UniProtKB">
        <authorList>
            <consortium name="WormBaseParasite"/>
        </authorList>
    </citation>
    <scope>IDENTIFICATION</scope>
</reference>
<protein>
    <submittedName>
        <fullName evidence="3">Uncharacterized protein</fullName>
    </submittedName>
</protein>
<evidence type="ECO:0000256" key="1">
    <source>
        <dbReference type="SAM" id="MobiDB-lite"/>
    </source>
</evidence>
<organism evidence="2 3">
    <name type="scientific">Romanomermis culicivorax</name>
    <name type="common">Nematode worm</name>
    <dbReference type="NCBI Taxonomy" id="13658"/>
    <lineage>
        <taxon>Eukaryota</taxon>
        <taxon>Metazoa</taxon>
        <taxon>Ecdysozoa</taxon>
        <taxon>Nematoda</taxon>
        <taxon>Enoplea</taxon>
        <taxon>Dorylaimia</taxon>
        <taxon>Mermithida</taxon>
        <taxon>Mermithoidea</taxon>
        <taxon>Mermithidae</taxon>
        <taxon>Romanomermis</taxon>
    </lineage>
</organism>
<sequence>MVGEHTFTIGPPIGPGPDPDQRLHPFLGHPPSGGSSIELFARIFSDDNSPALYIEAHMQTSHFMSYICYSKHQSKEDITLEDWKLLEDINGTAPAYVAFRIAMLPSLTIWLKDVRLLEGAARSHLSGHAASVPSILPEDPTCICVHNYFAKN</sequence>
<keyword evidence="2" id="KW-1185">Reference proteome</keyword>
<evidence type="ECO:0000313" key="3">
    <source>
        <dbReference type="WBParaSite" id="nRc.2.0.1.t26632-RA"/>
    </source>
</evidence>
<name>A0A915JKN0_ROMCU</name>
<dbReference type="AlphaFoldDB" id="A0A915JKN0"/>
<dbReference type="WBParaSite" id="nRc.2.0.1.t26632-RA">
    <property type="protein sequence ID" value="nRc.2.0.1.t26632-RA"/>
    <property type="gene ID" value="nRc.2.0.1.g26632"/>
</dbReference>
<evidence type="ECO:0000313" key="2">
    <source>
        <dbReference type="Proteomes" id="UP000887565"/>
    </source>
</evidence>
<proteinExistence type="predicted"/>